<gene>
    <name evidence="2" type="ORF">DP130_01520</name>
</gene>
<proteinExistence type="predicted"/>
<accession>A0A4Q0VEL4</accession>
<sequence>MSKIRVISDTGELIHEIECSHYNIQYITSESDGKIQRIINLNNGKYGVKHWIKNDIYQPIAKKIKKNLINQVPELSCINIDKILFIEDVDYVSDEINRNTDWVMKIKKAPSQLTEFTGYKFIIESREFWMERCSHEQVVAHIYSCLKQIDKDKLREPDVKGWKEVIGNLGLGWETTISPIPNLMDGFDVEDFKMLKKADKQMKFDLRAK</sequence>
<protein>
    <recommendedName>
        <fullName evidence="1">Putative phage metallopeptidase domain-containing protein</fullName>
    </recommendedName>
</protein>
<dbReference type="EMBL" id="QMAP01000001">
    <property type="protein sequence ID" value="RXI50674.1"/>
    <property type="molecule type" value="Genomic_DNA"/>
</dbReference>
<name>A0A4Q0VEL4_CLOTA</name>
<organism evidence="2 3">
    <name type="scientific">Clostridium tetani</name>
    <dbReference type="NCBI Taxonomy" id="1513"/>
    <lineage>
        <taxon>Bacteria</taxon>
        <taxon>Bacillati</taxon>
        <taxon>Bacillota</taxon>
        <taxon>Clostridia</taxon>
        <taxon>Eubacteriales</taxon>
        <taxon>Clostridiaceae</taxon>
        <taxon>Clostridium</taxon>
    </lineage>
</organism>
<feature type="domain" description="Putative phage metallopeptidase" evidence="1">
    <location>
        <begin position="50"/>
        <end position="176"/>
    </location>
</feature>
<dbReference type="Pfam" id="PF18894">
    <property type="entry name" value="PhageMetallopep"/>
    <property type="match status" value="1"/>
</dbReference>
<evidence type="ECO:0000259" key="1">
    <source>
        <dbReference type="Pfam" id="PF18894"/>
    </source>
</evidence>
<evidence type="ECO:0000313" key="3">
    <source>
        <dbReference type="Proteomes" id="UP000290921"/>
    </source>
</evidence>
<dbReference type="AlphaFoldDB" id="A0A4Q0VEL4"/>
<comment type="caution">
    <text evidence="2">The sequence shown here is derived from an EMBL/GenBank/DDBJ whole genome shotgun (WGS) entry which is preliminary data.</text>
</comment>
<dbReference type="Proteomes" id="UP000290921">
    <property type="component" value="Unassembled WGS sequence"/>
</dbReference>
<evidence type="ECO:0000313" key="2">
    <source>
        <dbReference type="EMBL" id="RXI50674.1"/>
    </source>
</evidence>
<dbReference type="RefSeq" id="WP_129029690.1">
    <property type="nucleotide sequence ID" value="NZ_QMAP01000001.1"/>
</dbReference>
<reference evidence="2 3" key="1">
    <citation type="submission" date="2018-06" db="EMBL/GenBank/DDBJ databases">
        <title>Genome conservation of Clostridium tetani.</title>
        <authorList>
            <person name="Bruggemann H."/>
            <person name="Popoff M.R."/>
        </authorList>
    </citation>
    <scope>NUCLEOTIDE SEQUENCE [LARGE SCALE GENOMIC DNA]</scope>
    <source>
        <strain evidence="2 3">2017.061</strain>
    </source>
</reference>
<dbReference type="InterPro" id="IPR043998">
    <property type="entry name" value="Put_Metallopep"/>
</dbReference>